<dbReference type="EMBL" id="ULHB01000169">
    <property type="protein sequence ID" value="SYW84355.1"/>
    <property type="molecule type" value="Genomic_DNA"/>
</dbReference>
<reference evidence="1" key="2">
    <citation type="submission" date="2016-04" db="EMBL/GenBank/DDBJ databases">
        <authorList>
            <person name="Evans L.H."/>
            <person name="Alamgir A."/>
            <person name="Owens N."/>
            <person name="Weber N.D."/>
            <person name="Virtaneva K."/>
            <person name="Barbian K."/>
            <person name="Babar A."/>
            <person name="Rosenke K."/>
        </authorList>
    </citation>
    <scope>NUCLEOTIDE SEQUENCE</scope>
    <source>
        <strain evidence="1">UB2112</strain>
    </source>
</reference>
<organism evidence="1 3">
    <name type="scientific">Ustilago bromivora</name>
    <dbReference type="NCBI Taxonomy" id="307758"/>
    <lineage>
        <taxon>Eukaryota</taxon>
        <taxon>Fungi</taxon>
        <taxon>Dikarya</taxon>
        <taxon>Basidiomycota</taxon>
        <taxon>Ustilaginomycotina</taxon>
        <taxon>Ustilaginomycetes</taxon>
        <taxon>Ustilaginales</taxon>
        <taxon>Ustilaginaceae</taxon>
        <taxon>Ustilago</taxon>
    </lineage>
</organism>
<reference evidence="3" key="1">
    <citation type="submission" date="2016-04" db="EMBL/GenBank/DDBJ databases">
        <authorList>
            <person name="Guldener U."/>
            <person name="Guldener U."/>
        </authorList>
    </citation>
    <scope>NUCLEOTIDE SEQUENCE [LARGE SCALE GENOMIC DNA]</scope>
    <source>
        <strain evidence="3">UB2112</strain>
    </source>
</reference>
<dbReference type="OrthoDB" id="2821191at2759"/>
<dbReference type="Gene3D" id="3.40.630.30">
    <property type="match status" value="1"/>
</dbReference>
<gene>
    <name evidence="2" type="ORF">UBRO2_05455</name>
    <name evidence="1" type="ORF">UBRO_02945</name>
</gene>
<protein>
    <recommendedName>
        <fullName evidence="5">N-acetyltransferase domain-containing protein</fullName>
    </recommendedName>
</protein>
<dbReference type="EMBL" id="LT558120">
    <property type="protein sequence ID" value="SAM81464.1"/>
    <property type="molecule type" value="Genomic_DNA"/>
</dbReference>
<name>A0A1K0G2C5_9BASI</name>
<proteinExistence type="predicted"/>
<evidence type="ECO:0000313" key="2">
    <source>
        <dbReference type="EMBL" id="SYW84355.1"/>
    </source>
</evidence>
<dbReference type="AlphaFoldDB" id="A0A1K0G2C5"/>
<dbReference type="Proteomes" id="UP000658997">
    <property type="component" value="Unassembled WGS sequence"/>
</dbReference>
<keyword evidence="4" id="KW-1185">Reference proteome</keyword>
<evidence type="ECO:0000313" key="1">
    <source>
        <dbReference type="EMBL" id="SAM81464.1"/>
    </source>
</evidence>
<dbReference type="SUPFAM" id="SSF55729">
    <property type="entry name" value="Acyl-CoA N-acyltransferases (Nat)"/>
    <property type="match status" value="1"/>
</dbReference>
<dbReference type="Proteomes" id="UP000179920">
    <property type="component" value="Chromosome IV"/>
</dbReference>
<dbReference type="InterPro" id="IPR016181">
    <property type="entry name" value="Acyl_CoA_acyltransferase"/>
</dbReference>
<evidence type="ECO:0000313" key="3">
    <source>
        <dbReference type="Proteomes" id="UP000179920"/>
    </source>
</evidence>
<accession>A0A1K0G2C5</accession>
<evidence type="ECO:0000313" key="4">
    <source>
        <dbReference type="Proteomes" id="UP000658997"/>
    </source>
</evidence>
<reference evidence="2" key="3">
    <citation type="submission" date="2018-08" db="EMBL/GenBank/DDBJ databases">
        <authorList>
            <person name="Guldener U."/>
        </authorList>
    </citation>
    <scope>NUCLEOTIDE SEQUENCE</scope>
    <source>
        <strain evidence="2">UB2</strain>
    </source>
</reference>
<evidence type="ECO:0008006" key="5">
    <source>
        <dbReference type="Google" id="ProtNLM"/>
    </source>
</evidence>
<sequence>MIAYASDRKARFRTAQPASDSARTLTELGVINPDESDVDFVLHAFDSALPYLASIGSEAQWGTVPFSEKPKVRESFAGYLQDSYSLNANSEPSASSNLESWQHLLIYEVQTDQGWARVAAQGTSTSFPDYIPHDLISDELRKATDYLYLNYLIVDRRTGDLAKGAGNQLVTFAVEQGKALKKSKFYGDCWRGNRDGLMKYYQKLGFQPLGPFDVKDKHGPGLPWRGYLFSKPL</sequence>